<feature type="domain" description="WW" evidence="2">
    <location>
        <begin position="64"/>
        <end position="93"/>
    </location>
</feature>
<dbReference type="EMBL" id="JAENGY010000285">
    <property type="protein sequence ID" value="KAG6967050.1"/>
    <property type="molecule type" value="Genomic_DNA"/>
</dbReference>
<reference evidence="3" key="1">
    <citation type="submission" date="2021-01" db="EMBL/GenBank/DDBJ databases">
        <title>Phytophthora aleatoria, a newly-described species from Pinus radiata is distinct from Phytophthora cactorum isolates based on comparative genomics.</title>
        <authorList>
            <person name="Mcdougal R."/>
            <person name="Panda P."/>
            <person name="Williams N."/>
            <person name="Studholme D.J."/>
        </authorList>
    </citation>
    <scope>NUCLEOTIDE SEQUENCE</scope>
    <source>
        <strain evidence="3">NZFS 4037</strain>
    </source>
</reference>
<gene>
    <name evidence="3" type="ORF">JG688_00006489</name>
</gene>
<organism evidence="3 4">
    <name type="scientific">Phytophthora aleatoria</name>
    <dbReference type="NCBI Taxonomy" id="2496075"/>
    <lineage>
        <taxon>Eukaryota</taxon>
        <taxon>Sar</taxon>
        <taxon>Stramenopiles</taxon>
        <taxon>Oomycota</taxon>
        <taxon>Peronosporomycetes</taxon>
        <taxon>Peronosporales</taxon>
        <taxon>Peronosporaceae</taxon>
        <taxon>Phytophthora</taxon>
    </lineage>
</organism>
<evidence type="ECO:0000313" key="3">
    <source>
        <dbReference type="EMBL" id="KAG6967050.1"/>
    </source>
</evidence>
<dbReference type="Proteomes" id="UP000709295">
    <property type="component" value="Unassembled WGS sequence"/>
</dbReference>
<accession>A0A8J5M7Q1</accession>
<dbReference type="AlphaFoldDB" id="A0A8J5M7Q1"/>
<sequence length="190" mass="21905">MTYYYNALTNEYRWEKPEDFDVNYEAFASGRSASTSARKWFEMAHQKVNDDGSNSLTTRSAKSRSLGKKWVELIDPETQNTYYYNEVTGESRWSLSPRSARDTSDTEDQISLALFAQVKQLRETPVPYSSRDQHMSWLEAAITEKDWIKADAIVQQIFIREQSQVVTERKAGEEEARLSAISERQAGANH</sequence>
<evidence type="ECO:0000259" key="2">
    <source>
        <dbReference type="PROSITE" id="PS50020"/>
    </source>
</evidence>
<protein>
    <recommendedName>
        <fullName evidence="2">WW domain-containing protein</fullName>
    </recommendedName>
</protein>
<comment type="caution">
    <text evidence="3">The sequence shown here is derived from an EMBL/GenBank/DDBJ whole genome shotgun (WGS) entry which is preliminary data.</text>
</comment>
<proteinExistence type="predicted"/>
<keyword evidence="4" id="KW-1185">Reference proteome</keyword>
<evidence type="ECO:0000256" key="1">
    <source>
        <dbReference type="SAM" id="MobiDB-lite"/>
    </source>
</evidence>
<evidence type="ECO:0000313" key="4">
    <source>
        <dbReference type="Proteomes" id="UP000709295"/>
    </source>
</evidence>
<feature type="region of interest" description="Disordered" evidence="1">
    <location>
        <begin position="169"/>
        <end position="190"/>
    </location>
</feature>
<dbReference type="InterPro" id="IPR001202">
    <property type="entry name" value="WW_dom"/>
</dbReference>
<dbReference type="PROSITE" id="PS50020">
    <property type="entry name" value="WW_DOMAIN_2"/>
    <property type="match status" value="2"/>
</dbReference>
<feature type="domain" description="WW" evidence="2">
    <location>
        <begin position="1"/>
        <end position="19"/>
    </location>
</feature>
<dbReference type="Pfam" id="PF00397">
    <property type="entry name" value="WW"/>
    <property type="match status" value="1"/>
</dbReference>
<name>A0A8J5M7Q1_9STRA</name>